<dbReference type="Pfam" id="PF13561">
    <property type="entry name" value="adh_short_C2"/>
    <property type="match status" value="1"/>
</dbReference>
<dbReference type="SUPFAM" id="SSF51735">
    <property type="entry name" value="NAD(P)-binding Rossmann-fold domains"/>
    <property type="match status" value="1"/>
</dbReference>
<dbReference type="PANTHER" id="PTHR42760:SF133">
    <property type="entry name" value="3-OXOACYL-[ACYL-CARRIER-PROTEIN] REDUCTASE"/>
    <property type="match status" value="1"/>
</dbReference>
<dbReference type="InterPro" id="IPR036291">
    <property type="entry name" value="NAD(P)-bd_dom_sf"/>
</dbReference>
<dbReference type="PANTHER" id="PTHR42760">
    <property type="entry name" value="SHORT-CHAIN DEHYDROGENASES/REDUCTASES FAMILY MEMBER"/>
    <property type="match status" value="1"/>
</dbReference>
<evidence type="ECO:0000256" key="2">
    <source>
        <dbReference type="ARBA" id="ARBA00023002"/>
    </source>
</evidence>
<dbReference type="PRINTS" id="PR00081">
    <property type="entry name" value="GDHRDH"/>
</dbReference>
<comment type="similarity">
    <text evidence="1">Belongs to the short-chain dehydrogenases/reductases (SDR) family.</text>
</comment>
<reference evidence="4" key="1">
    <citation type="submission" date="2015-12" db="EMBL/GenBank/DDBJ databases">
        <title>Complete genome sequences of two moderately thermophilic Paenibacillus species.</title>
        <authorList>
            <person name="Butler R.III."/>
            <person name="Wang J."/>
            <person name="Stark B.C."/>
            <person name="Pombert J.-F."/>
        </authorList>
    </citation>
    <scope>NUCLEOTIDE SEQUENCE [LARGE SCALE GENOMIC DNA]</scope>
    <source>
        <strain evidence="4">32O-Y</strain>
    </source>
</reference>
<dbReference type="NCBIfam" id="NF009466">
    <property type="entry name" value="PRK12826.1-2"/>
    <property type="match status" value="1"/>
</dbReference>
<organism evidence="3 4">
    <name type="scientific">Paenibacillus naphthalenovorans</name>
    <dbReference type="NCBI Taxonomy" id="162209"/>
    <lineage>
        <taxon>Bacteria</taxon>
        <taxon>Bacillati</taxon>
        <taxon>Bacillota</taxon>
        <taxon>Bacilli</taxon>
        <taxon>Bacillales</taxon>
        <taxon>Paenibacillaceae</taxon>
        <taxon>Paenibacillus</taxon>
    </lineage>
</organism>
<dbReference type="OrthoDB" id="9803333at2"/>
<protein>
    <submittedName>
        <fullName evidence="3">Short-chain dehydrogenase</fullName>
    </submittedName>
</protein>
<keyword evidence="4" id="KW-1185">Reference proteome</keyword>
<dbReference type="PRINTS" id="PR00080">
    <property type="entry name" value="SDRFAMILY"/>
</dbReference>
<dbReference type="EMBL" id="CP013652">
    <property type="protein sequence ID" value="ALS23565.1"/>
    <property type="molecule type" value="Genomic_DNA"/>
</dbReference>
<dbReference type="InterPro" id="IPR002347">
    <property type="entry name" value="SDR_fam"/>
</dbReference>
<evidence type="ECO:0000313" key="3">
    <source>
        <dbReference type="EMBL" id="ALS23565.1"/>
    </source>
</evidence>
<proteinExistence type="inferred from homology"/>
<dbReference type="GO" id="GO:0016616">
    <property type="term" value="F:oxidoreductase activity, acting on the CH-OH group of donors, NAD or NADP as acceptor"/>
    <property type="evidence" value="ECO:0007669"/>
    <property type="project" value="TreeGrafter"/>
</dbReference>
<gene>
    <name evidence="3" type="ORF">IJ22_31960</name>
</gene>
<name>A0A0U2W827_9BACL</name>
<dbReference type="PATRIC" id="fig|162209.4.peg.3422"/>
<dbReference type="RefSeq" id="WP_054820006.1">
    <property type="nucleotide sequence ID" value="NZ_BJCS01000017.1"/>
</dbReference>
<sequence>MKLHHFVSWVTGAAGGLGQAISHKLAEQGSHLILSDINHDALQKLSLKLSAYPVEIMNLPLDVSDTEAVWEGGRKIKERFGRVDILINNAGISPKGPNGSIPFQEIRIEDWNRVLAVNLNGPFNCSQVALEMMVENQRGRIVNICSQASRTYSPVTSAHYAASKSGLLGLSRKLAGEYGPLGIRVNVVVPGRVDTPMTQSVDKELSRQAALRTPLRRIGQPEEVANAVAFLVSDEASYVTGAVLDVTGGSLML</sequence>
<dbReference type="KEGG" id="pnp:IJ22_31960"/>
<dbReference type="Gene3D" id="3.40.50.720">
    <property type="entry name" value="NAD(P)-binding Rossmann-like Domain"/>
    <property type="match status" value="1"/>
</dbReference>
<dbReference type="CDD" id="cd05233">
    <property type="entry name" value="SDR_c"/>
    <property type="match status" value="1"/>
</dbReference>
<dbReference type="AlphaFoldDB" id="A0A0U2W827"/>
<accession>A0A0U2W827</accession>
<evidence type="ECO:0000313" key="4">
    <source>
        <dbReference type="Proteomes" id="UP000061660"/>
    </source>
</evidence>
<evidence type="ECO:0000256" key="1">
    <source>
        <dbReference type="ARBA" id="ARBA00006484"/>
    </source>
</evidence>
<dbReference type="STRING" id="162209.IJ22_31960"/>
<reference evidence="3 4" key="2">
    <citation type="journal article" date="2016" name="Genome Announc.">
        <title>Complete Genome Sequences of Two Interactive Moderate Thermophiles, Paenibacillus napthalenovorans 32O-Y and Paenibacillus sp. 32O-W.</title>
        <authorList>
            <person name="Butler R.R.III."/>
            <person name="Wang J."/>
            <person name="Stark B.C."/>
            <person name="Pombert J.F."/>
        </authorList>
    </citation>
    <scope>NUCLEOTIDE SEQUENCE [LARGE SCALE GENOMIC DNA]</scope>
    <source>
        <strain evidence="3 4">32O-Y</strain>
    </source>
</reference>
<dbReference type="Proteomes" id="UP000061660">
    <property type="component" value="Chromosome"/>
</dbReference>
<keyword evidence="2" id="KW-0560">Oxidoreductase</keyword>
<dbReference type="FunFam" id="3.40.50.720:FF:000173">
    <property type="entry name" value="3-oxoacyl-[acyl-carrier protein] reductase"/>
    <property type="match status" value="1"/>
</dbReference>